<dbReference type="GO" id="GO:0006355">
    <property type="term" value="P:regulation of DNA-templated transcription"/>
    <property type="evidence" value="ECO:0007669"/>
    <property type="project" value="InterPro"/>
</dbReference>
<accession>A0A0L8APR4</accession>
<protein>
    <submittedName>
        <fullName evidence="1">Pyocin activator protein PrtN, phage related protein</fullName>
    </submittedName>
</protein>
<dbReference type="InterPro" id="IPR020518">
    <property type="entry name" value="Tscrpt_reg_PrtN"/>
</dbReference>
<dbReference type="Pfam" id="PF11112">
    <property type="entry name" value="PyocinActivator"/>
    <property type="match status" value="1"/>
</dbReference>
<proteinExistence type="predicted"/>
<organism evidence="1 2">
    <name type="scientific">Roseivirga seohaensis subsp. aquiponti</name>
    <dbReference type="NCBI Taxonomy" id="1566026"/>
    <lineage>
        <taxon>Bacteria</taxon>
        <taxon>Pseudomonadati</taxon>
        <taxon>Bacteroidota</taxon>
        <taxon>Cytophagia</taxon>
        <taxon>Cytophagales</taxon>
        <taxon>Roseivirgaceae</taxon>
        <taxon>Roseivirga</taxon>
    </lineage>
</organism>
<dbReference type="Proteomes" id="UP000036908">
    <property type="component" value="Unassembled WGS sequence"/>
</dbReference>
<comment type="caution">
    <text evidence="1">The sequence shown here is derived from an EMBL/GenBank/DDBJ whole genome shotgun (WGS) entry which is preliminary data.</text>
</comment>
<dbReference type="AlphaFoldDB" id="A0A0L8APR4"/>
<dbReference type="EMBL" id="JSVA01000004">
    <property type="protein sequence ID" value="KOF04167.1"/>
    <property type="molecule type" value="Genomic_DNA"/>
</dbReference>
<evidence type="ECO:0000313" key="1">
    <source>
        <dbReference type="EMBL" id="KOF04167.1"/>
    </source>
</evidence>
<reference evidence="2" key="1">
    <citation type="submission" date="2014-11" db="EMBL/GenBank/DDBJ databases">
        <title>Genome sequencing of Roseivirga sp. D-25.</title>
        <authorList>
            <person name="Selvaratnam C."/>
            <person name="Thevarajoo S."/>
            <person name="Goh K.M."/>
            <person name="Eee R."/>
            <person name="Chan K.-G."/>
            <person name="Chong C.S."/>
        </authorList>
    </citation>
    <scope>NUCLEOTIDE SEQUENCE [LARGE SCALE GENOMIC DNA]</scope>
    <source>
        <strain evidence="2">D-25</strain>
    </source>
</reference>
<dbReference type="RefSeq" id="WP_053222407.1">
    <property type="nucleotide sequence ID" value="NZ_JSVA01000004.1"/>
</dbReference>
<dbReference type="OrthoDB" id="982642at2"/>
<name>A0A0L8APR4_9BACT</name>
<dbReference type="PATRIC" id="fig|1566026.4.peg.2590"/>
<keyword evidence="2" id="KW-1185">Reference proteome</keyword>
<sequence>MNKTELMLLMKYESPIVPLEKICEAYFGCSKNTAKQKAKSGTLPVPAFRLGKSQKLPWMINIQDLASFIEKNSSEAKREWVGTISQ</sequence>
<evidence type="ECO:0000313" key="2">
    <source>
        <dbReference type="Proteomes" id="UP000036908"/>
    </source>
</evidence>
<gene>
    <name evidence="1" type="ORF">OB69_04090</name>
</gene>